<dbReference type="EMBL" id="FOBV01000001">
    <property type="protein sequence ID" value="SEM12242.1"/>
    <property type="molecule type" value="Genomic_DNA"/>
</dbReference>
<sequence>MKITHTVDSFGKASCGLGNISMGLAKAQLELGENVSVWSSDKEETILWASENYGFPKEKLLGFPHTFSVIKASVTEINKALKDNSNDIVHQHSLWISQSLITSILRNNGAKTIIAPHGTLAEHALKNSKLKKKIALSLFEMKNLEKASVLHATSEYEIEDFRKLGLKNPIAYIENGIGSKVLLQKGNGYRFKSKYHLPKDKKVLLYLSRITPKKGLDMLLPAISELQEKFNDWILVIVGNNEFNYQVEVEALINELQLKDKVFIIEPQFGSAKYDVFDASDFFILPSYSEGSPMVVVEALAYGLPVITTKSSSWKDLDDYNAGYWVDIDKEHIKKVLTNMVNLSNEALNQYCNNAEKLI</sequence>
<name>A0A1H7VSB0_9FLAO</name>
<dbReference type="AlphaFoldDB" id="A0A1H7VSB0"/>
<evidence type="ECO:0000259" key="1">
    <source>
        <dbReference type="Pfam" id="PF00534"/>
    </source>
</evidence>
<keyword evidence="4" id="KW-1185">Reference proteome</keyword>
<dbReference type="OrthoDB" id="791981at2"/>
<dbReference type="RefSeq" id="WP_089998005.1">
    <property type="nucleotide sequence ID" value="NZ_FOBV01000001.1"/>
</dbReference>
<feature type="domain" description="Glycosyl transferase family 1" evidence="1">
    <location>
        <begin position="192"/>
        <end position="356"/>
    </location>
</feature>
<dbReference type="InterPro" id="IPR001296">
    <property type="entry name" value="Glyco_trans_1"/>
</dbReference>
<organism evidence="3 4">
    <name type="scientific">Chryseobacterium taichungense</name>
    <dbReference type="NCBI Taxonomy" id="295069"/>
    <lineage>
        <taxon>Bacteria</taxon>
        <taxon>Pseudomonadati</taxon>
        <taxon>Bacteroidota</taxon>
        <taxon>Flavobacteriia</taxon>
        <taxon>Flavobacteriales</taxon>
        <taxon>Weeksellaceae</taxon>
        <taxon>Chryseobacterium group</taxon>
        <taxon>Chryseobacterium</taxon>
    </lineage>
</organism>
<reference evidence="4" key="1">
    <citation type="submission" date="2016-10" db="EMBL/GenBank/DDBJ databases">
        <authorList>
            <person name="Varghese N."/>
            <person name="Submissions S."/>
        </authorList>
    </citation>
    <scope>NUCLEOTIDE SEQUENCE [LARGE SCALE GENOMIC DNA]</scope>
    <source>
        <strain evidence="4">DSM 17453</strain>
    </source>
</reference>
<evidence type="ECO:0000259" key="2">
    <source>
        <dbReference type="Pfam" id="PF13439"/>
    </source>
</evidence>
<evidence type="ECO:0000313" key="4">
    <source>
        <dbReference type="Proteomes" id="UP000199450"/>
    </source>
</evidence>
<dbReference type="PANTHER" id="PTHR45947:SF3">
    <property type="entry name" value="SULFOQUINOVOSYL TRANSFERASE SQD2"/>
    <property type="match status" value="1"/>
</dbReference>
<dbReference type="STRING" id="295069.SAMN05421856_101224"/>
<dbReference type="GO" id="GO:0016757">
    <property type="term" value="F:glycosyltransferase activity"/>
    <property type="evidence" value="ECO:0007669"/>
    <property type="project" value="InterPro"/>
</dbReference>
<evidence type="ECO:0000313" key="3">
    <source>
        <dbReference type="EMBL" id="SEM12242.1"/>
    </source>
</evidence>
<accession>A0A1H7VSB0</accession>
<dbReference type="InterPro" id="IPR028098">
    <property type="entry name" value="Glyco_trans_4-like_N"/>
</dbReference>
<feature type="domain" description="Glycosyltransferase subfamily 4-like N-terminal" evidence="2">
    <location>
        <begin position="18"/>
        <end position="177"/>
    </location>
</feature>
<proteinExistence type="predicted"/>
<dbReference type="SUPFAM" id="SSF53756">
    <property type="entry name" value="UDP-Glycosyltransferase/glycogen phosphorylase"/>
    <property type="match status" value="1"/>
</dbReference>
<dbReference type="PANTHER" id="PTHR45947">
    <property type="entry name" value="SULFOQUINOVOSYL TRANSFERASE SQD2"/>
    <property type="match status" value="1"/>
</dbReference>
<protein>
    <submittedName>
        <fullName evidence="3">Glycosyltransferase involved in cell wall bisynthesis</fullName>
    </submittedName>
</protein>
<keyword evidence="3" id="KW-0808">Transferase</keyword>
<dbReference type="Pfam" id="PF00534">
    <property type="entry name" value="Glycos_transf_1"/>
    <property type="match status" value="1"/>
</dbReference>
<gene>
    <name evidence="3" type="ORF">SAMN05421856_101224</name>
</gene>
<dbReference type="Gene3D" id="3.40.50.2000">
    <property type="entry name" value="Glycogen Phosphorylase B"/>
    <property type="match status" value="2"/>
</dbReference>
<dbReference type="Pfam" id="PF13439">
    <property type="entry name" value="Glyco_transf_4"/>
    <property type="match status" value="1"/>
</dbReference>
<dbReference type="InterPro" id="IPR050194">
    <property type="entry name" value="Glycosyltransferase_grp1"/>
</dbReference>
<dbReference type="Proteomes" id="UP000199450">
    <property type="component" value="Unassembled WGS sequence"/>
</dbReference>